<evidence type="ECO:0000313" key="4">
    <source>
        <dbReference type="EMBL" id="AMK10603.1"/>
    </source>
</evidence>
<evidence type="ECO:0000259" key="3">
    <source>
        <dbReference type="PROSITE" id="PS51371"/>
    </source>
</evidence>
<reference evidence="4 6" key="1">
    <citation type="journal article" date="2016" name="Front. Microbiol.">
        <title>Genome Sequence of the Piezophilic, Mesophilic Sulfate-Reducing Bacterium Desulfovibrio indicus J2T.</title>
        <authorList>
            <person name="Cao J."/>
            <person name="Maignien L."/>
            <person name="Shao Z."/>
            <person name="Alain K."/>
            <person name="Jebbar M."/>
        </authorList>
    </citation>
    <scope>NUCLEOTIDE SEQUENCE [LARGE SCALE GENOMIC DNA]</scope>
    <source>
        <strain evidence="4 6">J2</strain>
    </source>
</reference>
<dbReference type="Pfam" id="PF00571">
    <property type="entry name" value="CBS"/>
    <property type="match status" value="2"/>
</dbReference>
<sequence length="218" mass="24302">MYVGLKMLRDFVTVTPQTLVKDAQKQLDDSKLWMLLVVDDTGKLVGYVRKEDIMAALPSIMTSLEKHEINYLMSKLTVEKIYRTDIKTVAPETEIEGAADMMFEMNLAGLAVVGAEGELIGYINRSVMLDVLAEEMGYREGGSRLTLEVEDRSGVLYEVAGVIANMKISIISTGTFFFNGRRIVVVRIDTEDPSTVATALKDRGYKLVAPEDFEGEWT</sequence>
<dbReference type="PROSITE" id="PS51371">
    <property type="entry name" value="CBS"/>
    <property type="match status" value="2"/>
</dbReference>
<evidence type="ECO:0000313" key="7">
    <source>
        <dbReference type="Proteomes" id="UP000295506"/>
    </source>
</evidence>
<dbReference type="InterPro" id="IPR046342">
    <property type="entry name" value="CBS_dom_sf"/>
</dbReference>
<dbReference type="SMART" id="SM00116">
    <property type="entry name" value="CBS"/>
    <property type="match status" value="2"/>
</dbReference>
<feature type="domain" description="CBS" evidence="3">
    <location>
        <begin position="82"/>
        <end position="140"/>
    </location>
</feature>
<keyword evidence="1 2" id="KW-0129">CBS domain</keyword>
<keyword evidence="6" id="KW-1185">Reference proteome</keyword>
<reference evidence="5 7" key="2">
    <citation type="submission" date="2019-03" db="EMBL/GenBank/DDBJ databases">
        <title>Genomic Encyclopedia of Type Strains, Phase IV (KMG-IV): sequencing the most valuable type-strain genomes for metagenomic binning, comparative biology and taxonomic classification.</title>
        <authorList>
            <person name="Goeker M."/>
        </authorList>
    </citation>
    <scope>NUCLEOTIDE SEQUENCE [LARGE SCALE GENOMIC DNA]</scope>
    <source>
        <strain evidence="5 7">DSM 101483</strain>
    </source>
</reference>
<dbReference type="InterPro" id="IPR045865">
    <property type="entry name" value="ACT-like_dom_sf"/>
</dbReference>
<dbReference type="PANTHER" id="PTHR43080:SF2">
    <property type="entry name" value="CBS DOMAIN-CONTAINING PROTEIN"/>
    <property type="match status" value="1"/>
</dbReference>
<dbReference type="Gene3D" id="3.10.580.10">
    <property type="entry name" value="CBS-domain"/>
    <property type="match status" value="1"/>
</dbReference>
<dbReference type="OrthoDB" id="9802114at2"/>
<evidence type="ECO:0000313" key="6">
    <source>
        <dbReference type="Proteomes" id="UP000055611"/>
    </source>
</evidence>
<evidence type="ECO:0000256" key="1">
    <source>
        <dbReference type="ARBA" id="ARBA00023122"/>
    </source>
</evidence>
<protein>
    <submittedName>
        <fullName evidence="4 5">Acetoin utilization protein</fullName>
    </submittedName>
</protein>
<dbReference type="PANTHER" id="PTHR43080">
    <property type="entry name" value="CBS DOMAIN-CONTAINING PROTEIN CBSX3, MITOCHONDRIAL"/>
    <property type="match status" value="1"/>
</dbReference>
<name>A0A126QKN0_9BACT</name>
<dbReference type="RefSeq" id="WP_066801352.1">
    <property type="nucleotide sequence ID" value="NZ_CAUVXY020000008.1"/>
</dbReference>
<proteinExistence type="predicted"/>
<dbReference type="Proteomes" id="UP000055611">
    <property type="component" value="Chromosome"/>
</dbReference>
<organism evidence="5 7">
    <name type="scientific">Pseudodesulfovibrio indicus</name>
    <dbReference type="NCBI Taxonomy" id="1716143"/>
    <lineage>
        <taxon>Bacteria</taxon>
        <taxon>Pseudomonadati</taxon>
        <taxon>Thermodesulfobacteriota</taxon>
        <taxon>Desulfovibrionia</taxon>
        <taxon>Desulfovibrionales</taxon>
        <taxon>Desulfovibrionaceae</taxon>
    </lineage>
</organism>
<evidence type="ECO:0000313" key="5">
    <source>
        <dbReference type="EMBL" id="TDT82724.1"/>
    </source>
</evidence>
<feature type="domain" description="CBS" evidence="3">
    <location>
        <begin position="7"/>
        <end position="63"/>
    </location>
</feature>
<gene>
    <name evidence="4" type="ORF">AWY79_05480</name>
    <name evidence="5" type="ORF">EDC59_11636</name>
</gene>
<dbReference type="SUPFAM" id="SSF54631">
    <property type="entry name" value="CBS-domain pair"/>
    <property type="match status" value="1"/>
</dbReference>
<dbReference type="SUPFAM" id="SSF55021">
    <property type="entry name" value="ACT-like"/>
    <property type="match status" value="1"/>
</dbReference>
<dbReference type="Gene3D" id="3.30.70.260">
    <property type="match status" value="1"/>
</dbReference>
<dbReference type="InterPro" id="IPR051257">
    <property type="entry name" value="Diverse_CBS-Domain"/>
</dbReference>
<dbReference type="InterPro" id="IPR000644">
    <property type="entry name" value="CBS_dom"/>
</dbReference>
<evidence type="ECO:0000256" key="2">
    <source>
        <dbReference type="PROSITE-ProRule" id="PRU00703"/>
    </source>
</evidence>
<accession>A0A126QKN0</accession>
<dbReference type="Pfam" id="PF22190">
    <property type="entry name" value="TTHA0829-like_ACT"/>
    <property type="match status" value="1"/>
</dbReference>
<dbReference type="AlphaFoldDB" id="A0A126QKN0"/>
<dbReference type="KEGG" id="dej:AWY79_05480"/>
<dbReference type="Proteomes" id="UP000295506">
    <property type="component" value="Unassembled WGS sequence"/>
</dbReference>
<dbReference type="EMBL" id="SOBK01000016">
    <property type="protein sequence ID" value="TDT82724.1"/>
    <property type="molecule type" value="Genomic_DNA"/>
</dbReference>
<dbReference type="EMBL" id="CP014206">
    <property type="protein sequence ID" value="AMK10603.1"/>
    <property type="molecule type" value="Genomic_DNA"/>
</dbReference>